<protein>
    <submittedName>
        <fullName evidence="8">Cytochrome P450 18a1</fullName>
    </submittedName>
</protein>
<feature type="transmembrane region" description="Helical" evidence="7">
    <location>
        <begin position="12"/>
        <end position="36"/>
    </location>
</feature>
<keyword evidence="5 6" id="KW-0349">Heme</keyword>
<evidence type="ECO:0000256" key="1">
    <source>
        <dbReference type="ARBA" id="ARBA00010617"/>
    </source>
</evidence>
<dbReference type="Gene3D" id="1.10.630.10">
    <property type="entry name" value="Cytochrome P450"/>
    <property type="match status" value="1"/>
</dbReference>
<evidence type="ECO:0000256" key="5">
    <source>
        <dbReference type="PIRSR" id="PIRSR602401-1"/>
    </source>
</evidence>
<dbReference type="EMBL" id="KQ978496">
    <property type="protein sequence ID" value="KYM93624.1"/>
    <property type="molecule type" value="Genomic_DNA"/>
</dbReference>
<feature type="binding site" description="axial binding residue" evidence="5">
    <location>
        <position position="456"/>
    </location>
    <ligand>
        <name>heme</name>
        <dbReference type="ChEBI" id="CHEBI:30413"/>
    </ligand>
    <ligandPart>
        <name>Fe</name>
        <dbReference type="ChEBI" id="CHEBI:18248"/>
    </ligandPart>
</feature>
<keyword evidence="3 5" id="KW-0408">Iron</keyword>
<evidence type="ECO:0000256" key="6">
    <source>
        <dbReference type="RuleBase" id="RU000461"/>
    </source>
</evidence>
<feature type="transmembrane region" description="Helical" evidence="7">
    <location>
        <begin position="180"/>
        <end position="203"/>
    </location>
</feature>
<dbReference type="Pfam" id="PF00067">
    <property type="entry name" value="p450"/>
    <property type="match status" value="1"/>
</dbReference>
<keyword evidence="2 5" id="KW-0479">Metal-binding</keyword>
<sequence length="534" mass="61282">MLIKFGHWFWHVIVGTVDLYSLLVFVSVALITVKLIDYLRYNRKLPPGPWGLPLCGYLPFFKEALHLQFNDLAKKYGSIFSVSLGSELTVVMSDYRIIRDSFRREEFTGRPHNDFMNILDGYGIINSEGSLWKDQRKFLHNKLKNLGMTFLNGKNLESKIKHEVKVFLERLEMKHGVPTSLTSSLAVAISNVICSITMGLRFYHGDPKFKRFMDLINEGFKLFAKVTFANYIPILRYIPWNNGIRNKIEQNRSEMADFFQEVINEHKTAYDKNNINDILDAYLYEIEKAEEKNQEDQLFDGKNKVRQMQQIMGDLFSAGMETVKSTLEWSVIFMLHHPEAAKAVQDELDQVVGRRRLPTLNDVPHLPVTEATIQEILRRSNLVPLATTHATTRDVMINGYMVPAGTSVIPLLYAVHMDPELWDKPEDFRPSRFLDAEGKVYKPNFFMPFGVGRRKCLGDVLARMEIFLFFTSLLHKFNLHVPEGVALPSLQGNNGITVSPKPFTVCLLKRDLNLMDCDNNEISVNGPVRNVGSH</sequence>
<comment type="cofactor">
    <cofactor evidence="5">
        <name>heme</name>
        <dbReference type="ChEBI" id="CHEBI:30413"/>
    </cofactor>
</comment>
<evidence type="ECO:0000313" key="8">
    <source>
        <dbReference type="EMBL" id="KYM93624.1"/>
    </source>
</evidence>
<keyword evidence="7" id="KW-1133">Transmembrane helix</keyword>
<dbReference type="PROSITE" id="PS00086">
    <property type="entry name" value="CYTOCHROME_P450"/>
    <property type="match status" value="1"/>
</dbReference>
<dbReference type="PRINTS" id="PR00463">
    <property type="entry name" value="EP450I"/>
</dbReference>
<dbReference type="KEGG" id="ccoa:108782027"/>
<accession>A0A151I688</accession>
<dbReference type="FunFam" id="1.10.630.10:FF:000070">
    <property type="entry name" value="cytochrome P450 18a1"/>
    <property type="match status" value="1"/>
</dbReference>
<reference evidence="8 9" key="1">
    <citation type="submission" date="2016-03" db="EMBL/GenBank/DDBJ databases">
        <title>Cyphomyrmex costatus WGS genome.</title>
        <authorList>
            <person name="Nygaard S."/>
            <person name="Hu H."/>
            <person name="Boomsma J."/>
            <person name="Zhang G."/>
        </authorList>
    </citation>
    <scope>NUCLEOTIDE SEQUENCE [LARGE SCALE GENOMIC DNA]</scope>
    <source>
        <strain evidence="8">MS0001</strain>
        <tissue evidence="8">Whole body</tissue>
    </source>
</reference>
<proteinExistence type="inferred from homology"/>
<evidence type="ECO:0000256" key="2">
    <source>
        <dbReference type="ARBA" id="ARBA00022723"/>
    </source>
</evidence>
<dbReference type="PANTHER" id="PTHR24300">
    <property type="entry name" value="CYTOCHROME P450 508A4-RELATED"/>
    <property type="match status" value="1"/>
</dbReference>
<dbReference type="InterPro" id="IPR002401">
    <property type="entry name" value="Cyt_P450_E_grp-I"/>
</dbReference>
<dbReference type="SUPFAM" id="SSF48264">
    <property type="entry name" value="Cytochrome P450"/>
    <property type="match status" value="1"/>
</dbReference>
<keyword evidence="7" id="KW-0472">Membrane</keyword>
<keyword evidence="9" id="KW-1185">Reference proteome</keyword>
<evidence type="ECO:0000256" key="3">
    <source>
        <dbReference type="ARBA" id="ARBA00023004"/>
    </source>
</evidence>
<dbReference type="OrthoDB" id="1055148at2759"/>
<dbReference type="GO" id="GO:0005506">
    <property type="term" value="F:iron ion binding"/>
    <property type="evidence" value="ECO:0007669"/>
    <property type="project" value="InterPro"/>
</dbReference>
<dbReference type="GO" id="GO:0006082">
    <property type="term" value="P:organic acid metabolic process"/>
    <property type="evidence" value="ECO:0007669"/>
    <property type="project" value="TreeGrafter"/>
</dbReference>
<dbReference type="AlphaFoldDB" id="A0A151I688"/>
<evidence type="ECO:0000256" key="4">
    <source>
        <dbReference type="ARBA" id="ARBA00023033"/>
    </source>
</evidence>
<dbReference type="GO" id="GO:0020037">
    <property type="term" value="F:heme binding"/>
    <property type="evidence" value="ECO:0007669"/>
    <property type="project" value="InterPro"/>
</dbReference>
<dbReference type="InterPro" id="IPR017972">
    <property type="entry name" value="Cyt_P450_CS"/>
</dbReference>
<dbReference type="Proteomes" id="UP000078542">
    <property type="component" value="Unassembled WGS sequence"/>
</dbReference>
<dbReference type="InterPro" id="IPR050182">
    <property type="entry name" value="Cytochrome_P450_fam2"/>
</dbReference>
<organism evidence="8 9">
    <name type="scientific">Cyphomyrmex costatus</name>
    <dbReference type="NCBI Taxonomy" id="456900"/>
    <lineage>
        <taxon>Eukaryota</taxon>
        <taxon>Metazoa</taxon>
        <taxon>Ecdysozoa</taxon>
        <taxon>Arthropoda</taxon>
        <taxon>Hexapoda</taxon>
        <taxon>Insecta</taxon>
        <taxon>Pterygota</taxon>
        <taxon>Neoptera</taxon>
        <taxon>Endopterygota</taxon>
        <taxon>Hymenoptera</taxon>
        <taxon>Apocrita</taxon>
        <taxon>Aculeata</taxon>
        <taxon>Formicoidea</taxon>
        <taxon>Formicidae</taxon>
        <taxon>Myrmicinae</taxon>
        <taxon>Cyphomyrmex</taxon>
    </lineage>
</organism>
<dbReference type="PRINTS" id="PR00385">
    <property type="entry name" value="P450"/>
</dbReference>
<comment type="similarity">
    <text evidence="1 6">Belongs to the cytochrome P450 family.</text>
</comment>
<dbReference type="GO" id="GO:0016712">
    <property type="term" value="F:oxidoreductase activity, acting on paired donors, with incorporation or reduction of molecular oxygen, reduced flavin or flavoprotein as one donor, and incorporation of one atom of oxygen"/>
    <property type="evidence" value="ECO:0007669"/>
    <property type="project" value="TreeGrafter"/>
</dbReference>
<name>A0A151I688_9HYME</name>
<keyword evidence="7" id="KW-0812">Transmembrane</keyword>
<keyword evidence="4 6" id="KW-0503">Monooxygenase</keyword>
<dbReference type="STRING" id="456900.A0A151I688"/>
<dbReference type="GO" id="GO:0006805">
    <property type="term" value="P:xenobiotic metabolic process"/>
    <property type="evidence" value="ECO:0007669"/>
    <property type="project" value="TreeGrafter"/>
</dbReference>
<evidence type="ECO:0000313" key="9">
    <source>
        <dbReference type="Proteomes" id="UP000078542"/>
    </source>
</evidence>
<dbReference type="PANTHER" id="PTHR24300:SF413">
    <property type="entry name" value="CYTOCHROME P450 18A1"/>
    <property type="match status" value="1"/>
</dbReference>
<dbReference type="InterPro" id="IPR001128">
    <property type="entry name" value="Cyt_P450"/>
</dbReference>
<dbReference type="GO" id="GO:0008395">
    <property type="term" value="F:steroid hydroxylase activity"/>
    <property type="evidence" value="ECO:0007669"/>
    <property type="project" value="TreeGrafter"/>
</dbReference>
<dbReference type="InterPro" id="IPR036396">
    <property type="entry name" value="Cyt_P450_sf"/>
</dbReference>
<keyword evidence="6" id="KW-0560">Oxidoreductase</keyword>
<evidence type="ECO:0000256" key="7">
    <source>
        <dbReference type="SAM" id="Phobius"/>
    </source>
</evidence>
<gene>
    <name evidence="8" type="ORF">ALC62_15775</name>
</gene>
<dbReference type="GO" id="GO:0005737">
    <property type="term" value="C:cytoplasm"/>
    <property type="evidence" value="ECO:0007669"/>
    <property type="project" value="TreeGrafter"/>
</dbReference>